<sequence length="48" mass="5141">MIKGLNIPFTDGINIKSILEVMMFGRGSAFHALPQVRGIVQGLAGKIT</sequence>
<evidence type="ECO:0000313" key="1">
    <source>
        <dbReference type="EMBL" id="KGG22416.1"/>
    </source>
</evidence>
<accession>A0A0A2C7R6</accession>
<organism evidence="1 2">
    <name type="scientific">Prochlorococcus marinus str. PAC1</name>
    <dbReference type="NCBI Taxonomy" id="59924"/>
    <lineage>
        <taxon>Bacteria</taxon>
        <taxon>Bacillati</taxon>
        <taxon>Cyanobacteriota</taxon>
        <taxon>Cyanophyceae</taxon>
        <taxon>Synechococcales</taxon>
        <taxon>Prochlorococcaceae</taxon>
        <taxon>Prochlorococcus</taxon>
    </lineage>
</organism>
<comment type="caution">
    <text evidence="1">The sequence shown here is derived from an EMBL/GenBank/DDBJ whole genome shotgun (WGS) entry which is preliminary data.</text>
</comment>
<reference evidence="2" key="1">
    <citation type="journal article" date="2014" name="Sci. Data">
        <title>Genomes of diverse isolates of the marine cyanobacterium Prochlorococcus.</title>
        <authorList>
            <person name="Biller S."/>
            <person name="Berube P."/>
            <person name="Thompson J."/>
            <person name="Kelly L."/>
            <person name="Roggensack S."/>
            <person name="Awad L."/>
            <person name="Roache-Johnson K."/>
            <person name="Ding H."/>
            <person name="Giovannoni S.J."/>
            <person name="Moore L.R."/>
            <person name="Chisholm S.W."/>
        </authorList>
    </citation>
    <scope>NUCLEOTIDE SEQUENCE [LARGE SCALE GENOMIC DNA]</scope>
    <source>
        <strain evidence="2">PAC1</strain>
    </source>
</reference>
<gene>
    <name evidence="1" type="ORF">EV03_0086</name>
</gene>
<dbReference type="AlphaFoldDB" id="A0A0A2C7R6"/>
<proteinExistence type="predicted"/>
<dbReference type="EMBL" id="JNAX01000002">
    <property type="protein sequence ID" value="KGG22416.1"/>
    <property type="molecule type" value="Genomic_DNA"/>
</dbReference>
<evidence type="ECO:0000313" key="2">
    <source>
        <dbReference type="Proteomes" id="UP000030392"/>
    </source>
</evidence>
<protein>
    <submittedName>
        <fullName evidence="1">Uncharacterized protein</fullName>
    </submittedName>
</protein>
<dbReference type="Proteomes" id="UP000030392">
    <property type="component" value="Unassembled WGS sequence"/>
</dbReference>
<name>A0A0A2C7R6_PROMR</name>